<organism evidence="2 3">
    <name type="scientific">Armillaria borealis</name>
    <dbReference type="NCBI Taxonomy" id="47425"/>
    <lineage>
        <taxon>Eukaryota</taxon>
        <taxon>Fungi</taxon>
        <taxon>Dikarya</taxon>
        <taxon>Basidiomycota</taxon>
        <taxon>Agaricomycotina</taxon>
        <taxon>Agaricomycetes</taxon>
        <taxon>Agaricomycetidae</taxon>
        <taxon>Agaricales</taxon>
        <taxon>Marasmiineae</taxon>
        <taxon>Physalacriaceae</taxon>
        <taxon>Armillaria</taxon>
    </lineage>
</organism>
<reference evidence="2" key="1">
    <citation type="submission" date="2023-06" db="EMBL/GenBank/DDBJ databases">
        <authorList>
            <consortium name="Lawrence Berkeley National Laboratory"/>
            <person name="Ahrendt S."/>
            <person name="Sahu N."/>
            <person name="Indic B."/>
            <person name="Wong-Bajracharya J."/>
            <person name="Merenyi Z."/>
            <person name="Ke H.-M."/>
            <person name="Monk M."/>
            <person name="Kocsube S."/>
            <person name="Drula E."/>
            <person name="Lipzen A."/>
            <person name="Balint B."/>
            <person name="Henrissat B."/>
            <person name="Andreopoulos B."/>
            <person name="Martin F.M."/>
            <person name="Harder C.B."/>
            <person name="Rigling D."/>
            <person name="Ford K.L."/>
            <person name="Foster G.D."/>
            <person name="Pangilinan J."/>
            <person name="Papanicolaou A."/>
            <person name="Barry K."/>
            <person name="LaButti K."/>
            <person name="Viragh M."/>
            <person name="Koriabine M."/>
            <person name="Yan M."/>
            <person name="Riley R."/>
            <person name="Champramary S."/>
            <person name="Plett K.L."/>
            <person name="Tsai I.J."/>
            <person name="Slot J."/>
            <person name="Sipos G."/>
            <person name="Plett J."/>
            <person name="Nagy L.G."/>
            <person name="Grigoriev I.V."/>
        </authorList>
    </citation>
    <scope>NUCLEOTIDE SEQUENCE</scope>
    <source>
        <strain evidence="2">FPL87.14</strain>
    </source>
</reference>
<protein>
    <recommendedName>
        <fullName evidence="4">Secreted protein</fullName>
    </recommendedName>
</protein>
<evidence type="ECO:0008006" key="4">
    <source>
        <dbReference type="Google" id="ProtNLM"/>
    </source>
</evidence>
<evidence type="ECO:0000313" key="3">
    <source>
        <dbReference type="Proteomes" id="UP001175226"/>
    </source>
</evidence>
<evidence type="ECO:0000313" key="2">
    <source>
        <dbReference type="EMBL" id="KAK0446821.1"/>
    </source>
</evidence>
<evidence type="ECO:0000256" key="1">
    <source>
        <dbReference type="SAM" id="SignalP"/>
    </source>
</evidence>
<name>A0AA39MTR3_9AGAR</name>
<gene>
    <name evidence="2" type="ORF">EV421DRAFT_226475</name>
</gene>
<keyword evidence="3" id="KW-1185">Reference proteome</keyword>
<comment type="caution">
    <text evidence="2">The sequence shown here is derived from an EMBL/GenBank/DDBJ whole genome shotgun (WGS) entry which is preliminary data.</text>
</comment>
<dbReference type="Proteomes" id="UP001175226">
    <property type="component" value="Unassembled WGS sequence"/>
</dbReference>
<accession>A0AA39MTR3</accession>
<proteinExistence type="predicted"/>
<dbReference type="AlphaFoldDB" id="A0AA39MTR3"/>
<feature type="signal peptide" evidence="1">
    <location>
        <begin position="1"/>
        <end position="20"/>
    </location>
</feature>
<feature type="chain" id="PRO_5041301676" description="Secreted protein" evidence="1">
    <location>
        <begin position="21"/>
        <end position="113"/>
    </location>
</feature>
<sequence>MCSSFFQALLLSQMLVRCLCRELRACRFDTCFSMYFWTGEPRQDQLYYRSRLQFVTATTNPTPTSILCNHFRRSTTSRGSSLNRTSTSTVELTYGMMCEDSPALFGTERAIRS</sequence>
<keyword evidence="1" id="KW-0732">Signal</keyword>
<dbReference type="EMBL" id="JAUEPT010000013">
    <property type="protein sequence ID" value="KAK0446821.1"/>
    <property type="molecule type" value="Genomic_DNA"/>
</dbReference>